<dbReference type="RefSeq" id="WP_390197543.1">
    <property type="nucleotide sequence ID" value="NZ_JBHMEP010000015.1"/>
</dbReference>
<sequence>MSIEQTDKVDMIHEQQQKIFLVISDDMEWDKQNKKLLKLQDKLNAYMRFIESGELDKQCPAALHKTIEIRLICKHEPTQDGHKFLGVASQIIRNSGCELSIEFPRGEAKSA</sequence>
<gene>
    <name evidence="1" type="ORF">ACFFUV_21920</name>
</gene>
<evidence type="ECO:0000313" key="1">
    <source>
        <dbReference type="EMBL" id="MFB9137612.1"/>
    </source>
</evidence>
<dbReference type="InterPro" id="IPR046702">
    <property type="entry name" value="DUF6572"/>
</dbReference>
<dbReference type="EMBL" id="JBHMEP010000015">
    <property type="protein sequence ID" value="MFB9137612.1"/>
    <property type="molecule type" value="Genomic_DNA"/>
</dbReference>
<reference evidence="1 2" key="1">
    <citation type="submission" date="2024-09" db="EMBL/GenBank/DDBJ databases">
        <authorList>
            <person name="Sun Q."/>
            <person name="Mori K."/>
        </authorList>
    </citation>
    <scope>NUCLEOTIDE SEQUENCE [LARGE SCALE GENOMIC DNA]</scope>
    <source>
        <strain evidence="1 2">CECT 8064</strain>
    </source>
</reference>
<name>A0ABV5HUN1_9VIBR</name>
<dbReference type="Proteomes" id="UP001589645">
    <property type="component" value="Unassembled WGS sequence"/>
</dbReference>
<evidence type="ECO:0000313" key="2">
    <source>
        <dbReference type="Proteomes" id="UP001589645"/>
    </source>
</evidence>
<proteinExistence type="predicted"/>
<protein>
    <submittedName>
        <fullName evidence="1">DUF6572 domain-containing protein</fullName>
    </submittedName>
</protein>
<accession>A0ABV5HUN1</accession>
<comment type="caution">
    <text evidence="1">The sequence shown here is derived from an EMBL/GenBank/DDBJ whole genome shotgun (WGS) entry which is preliminary data.</text>
</comment>
<organism evidence="1 2">
    <name type="scientific">Vibrio olivae</name>
    <dbReference type="NCBI Taxonomy" id="1243002"/>
    <lineage>
        <taxon>Bacteria</taxon>
        <taxon>Pseudomonadati</taxon>
        <taxon>Pseudomonadota</taxon>
        <taxon>Gammaproteobacteria</taxon>
        <taxon>Vibrionales</taxon>
        <taxon>Vibrionaceae</taxon>
        <taxon>Vibrio</taxon>
    </lineage>
</organism>
<dbReference type="Pfam" id="PF20212">
    <property type="entry name" value="DUF6572"/>
    <property type="match status" value="1"/>
</dbReference>
<keyword evidence="2" id="KW-1185">Reference proteome</keyword>